<dbReference type="PATRIC" id="fig|1423815.3.peg.152"/>
<evidence type="ECO:0000313" key="2">
    <source>
        <dbReference type="EMBL" id="KRL68453.1"/>
    </source>
</evidence>
<proteinExistence type="predicted"/>
<keyword evidence="1" id="KW-0812">Transmembrane</keyword>
<dbReference type="EMBL" id="AZFA01000001">
    <property type="protein sequence ID" value="KRL68453.1"/>
    <property type="molecule type" value="Genomic_DNA"/>
</dbReference>
<organism evidence="2 3">
    <name type="scientific">Companilactobacillus versmoldensis DSM 14857 = KCTC 3814</name>
    <dbReference type="NCBI Taxonomy" id="1423815"/>
    <lineage>
        <taxon>Bacteria</taxon>
        <taxon>Bacillati</taxon>
        <taxon>Bacillota</taxon>
        <taxon>Bacilli</taxon>
        <taxon>Lactobacillales</taxon>
        <taxon>Lactobacillaceae</taxon>
        <taxon>Companilactobacillus</taxon>
    </lineage>
</organism>
<evidence type="ECO:0008006" key="4">
    <source>
        <dbReference type="Google" id="ProtNLM"/>
    </source>
</evidence>
<keyword evidence="3" id="KW-1185">Reference proteome</keyword>
<feature type="transmembrane region" description="Helical" evidence="1">
    <location>
        <begin position="99"/>
        <end position="120"/>
    </location>
</feature>
<dbReference type="AlphaFoldDB" id="A0A0R1SQC0"/>
<dbReference type="Proteomes" id="UP000051647">
    <property type="component" value="Unassembled WGS sequence"/>
</dbReference>
<protein>
    <recommendedName>
        <fullName evidence="4">Zinc-ribbon domain-containing protein</fullName>
    </recommendedName>
</protein>
<dbReference type="OrthoDB" id="2971849at2"/>
<evidence type="ECO:0000256" key="1">
    <source>
        <dbReference type="SAM" id="Phobius"/>
    </source>
</evidence>
<comment type="caution">
    <text evidence="2">The sequence shown here is derived from an EMBL/GenBank/DDBJ whole genome shotgun (WGS) entry which is preliminary data.</text>
</comment>
<accession>A0A0R1SQC0</accession>
<feature type="transmembrane region" description="Helical" evidence="1">
    <location>
        <begin position="58"/>
        <end position="87"/>
    </location>
</feature>
<reference evidence="2 3" key="1">
    <citation type="journal article" date="2015" name="Genome Announc.">
        <title>Expanding the biotechnology potential of lactobacilli through comparative genomics of 213 strains and associated genera.</title>
        <authorList>
            <person name="Sun Z."/>
            <person name="Harris H.M."/>
            <person name="McCann A."/>
            <person name="Guo C."/>
            <person name="Argimon S."/>
            <person name="Zhang W."/>
            <person name="Yang X."/>
            <person name="Jeffery I.B."/>
            <person name="Cooney J.C."/>
            <person name="Kagawa T.F."/>
            <person name="Liu W."/>
            <person name="Song Y."/>
            <person name="Salvetti E."/>
            <person name="Wrobel A."/>
            <person name="Rasinkangas P."/>
            <person name="Parkhill J."/>
            <person name="Rea M.C."/>
            <person name="O'Sullivan O."/>
            <person name="Ritari J."/>
            <person name="Douillard F.P."/>
            <person name="Paul Ross R."/>
            <person name="Yang R."/>
            <person name="Briner A.E."/>
            <person name="Felis G.E."/>
            <person name="de Vos W.M."/>
            <person name="Barrangou R."/>
            <person name="Klaenhammer T.R."/>
            <person name="Caufield P.W."/>
            <person name="Cui Y."/>
            <person name="Zhang H."/>
            <person name="O'Toole P.W."/>
        </authorList>
    </citation>
    <scope>NUCLEOTIDE SEQUENCE [LARGE SCALE GENOMIC DNA]</scope>
    <source>
        <strain evidence="2 3">DSM 14857</strain>
    </source>
</reference>
<dbReference type="RefSeq" id="WP_010623599.1">
    <property type="nucleotide sequence ID" value="NZ_AZFA01000001.1"/>
</dbReference>
<keyword evidence="1" id="KW-0472">Membrane</keyword>
<dbReference type="eggNOG" id="ENOG5030BST">
    <property type="taxonomic scope" value="Bacteria"/>
</dbReference>
<keyword evidence="1" id="KW-1133">Transmembrane helix</keyword>
<sequence>MQETRYCYKCGKNIGGNIQFCPYCGARQVNTPNSLNNQANQFFNHQPYDEATAKNMLIIGWVCVGLAIVTTIGLLEIAAFVLGLLVYRKCAPYKNYGMALWITASACFGIEIVIGPWSYILAV</sequence>
<gene>
    <name evidence="2" type="ORF">FC27_GL000151</name>
</gene>
<name>A0A0R1SQC0_9LACO</name>
<evidence type="ECO:0000313" key="3">
    <source>
        <dbReference type="Proteomes" id="UP000051647"/>
    </source>
</evidence>